<feature type="domain" description="Sushi" evidence="10">
    <location>
        <begin position="94"/>
        <end position="151"/>
    </location>
</feature>
<dbReference type="GeneTree" id="ENSGT00940000163634"/>
<dbReference type="PANTHER" id="PTHR45785">
    <property type="entry name" value="COMPLEMENT FACTOR H-RELATED"/>
    <property type="match status" value="1"/>
</dbReference>
<evidence type="ECO:0000256" key="5">
    <source>
        <dbReference type="ARBA" id="ARBA00022737"/>
    </source>
</evidence>
<dbReference type="SUPFAM" id="SSF57535">
    <property type="entry name" value="Complement control module/SCR domain"/>
    <property type="match status" value="4"/>
</dbReference>
<dbReference type="Pfam" id="PF00084">
    <property type="entry name" value="Sushi"/>
    <property type="match status" value="3"/>
</dbReference>
<name>A0A3Q1LSC6_BOVIN</name>
<dbReference type="KEGG" id="bta:519737"/>
<feature type="disulfide bond" evidence="8">
    <location>
        <begin position="158"/>
        <end position="201"/>
    </location>
</feature>
<dbReference type="FunFam" id="2.10.70.10:FF:000060">
    <property type="entry name" value="Complement inhibitory factor H"/>
    <property type="match status" value="1"/>
</dbReference>
<dbReference type="OrthoDB" id="10051774at2759"/>
<evidence type="ECO:0000259" key="10">
    <source>
        <dbReference type="PROSITE" id="PS50923"/>
    </source>
</evidence>
<dbReference type="GO" id="GO:0006956">
    <property type="term" value="P:complement activation"/>
    <property type="evidence" value="ECO:0000318"/>
    <property type="project" value="GO_Central"/>
</dbReference>
<reference evidence="11" key="2">
    <citation type="submission" date="2025-08" db="UniProtKB">
        <authorList>
            <consortium name="Ensembl"/>
        </authorList>
    </citation>
    <scope>IDENTIFICATION</scope>
    <source>
        <strain evidence="11">Hereford</strain>
    </source>
</reference>
<evidence type="ECO:0000313" key="11">
    <source>
        <dbReference type="Ensembl" id="ENSBTAP00000059926.1"/>
    </source>
</evidence>
<dbReference type="Reactome" id="R-BTA-977606">
    <property type="pathway name" value="Regulation of Complement cascade"/>
</dbReference>
<accession>A0A3Q1LSC6</accession>
<reference evidence="11" key="1">
    <citation type="submission" date="2018-03" db="EMBL/GenBank/DDBJ databases">
        <title>ARS-UCD1.2.</title>
        <authorList>
            <person name="Rosen B.D."/>
            <person name="Bickhart D.M."/>
            <person name="Koren S."/>
            <person name="Schnabel R.D."/>
            <person name="Hall R."/>
            <person name="Zimin A."/>
            <person name="Dreischer C."/>
            <person name="Schultheiss S."/>
            <person name="Schroeder S.G."/>
            <person name="Elsik C.G."/>
            <person name="Couldrey C."/>
            <person name="Liu G.E."/>
            <person name="Van Tassell C.P."/>
            <person name="Phillippy A.M."/>
            <person name="Smith T.P.L."/>
            <person name="Medrano J.F."/>
        </authorList>
    </citation>
    <scope>NUCLEOTIDE SEQUENCE [LARGE SCALE GENOMIC DNA]</scope>
    <source>
        <strain evidence="11">Hereford</strain>
    </source>
</reference>
<keyword evidence="5" id="KW-0677">Repeat</keyword>
<evidence type="ECO:0000256" key="1">
    <source>
        <dbReference type="ARBA" id="ARBA00004613"/>
    </source>
</evidence>
<dbReference type="SMART" id="SM00032">
    <property type="entry name" value="CCP"/>
    <property type="match status" value="3"/>
</dbReference>
<evidence type="ECO:0000256" key="2">
    <source>
        <dbReference type="ARBA" id="ARBA00022525"/>
    </source>
</evidence>
<dbReference type="STRING" id="9913.ENSBTAP00000059926"/>
<reference evidence="11" key="3">
    <citation type="submission" date="2025-09" db="UniProtKB">
        <authorList>
            <consortium name="Ensembl"/>
        </authorList>
    </citation>
    <scope>IDENTIFICATION</scope>
    <source>
        <strain evidence="11">Hereford</strain>
    </source>
</reference>
<dbReference type="GeneID" id="519737"/>
<keyword evidence="4 9" id="KW-0732">Signal</keyword>
<dbReference type="GO" id="GO:0005615">
    <property type="term" value="C:extracellular space"/>
    <property type="evidence" value="ECO:0000318"/>
    <property type="project" value="GO_Central"/>
</dbReference>
<keyword evidence="2" id="KW-0964">Secreted</keyword>
<evidence type="ECO:0000256" key="3">
    <source>
        <dbReference type="ARBA" id="ARBA00022659"/>
    </source>
</evidence>
<dbReference type="Ensembl" id="ENSBTAT00000069343.3">
    <property type="protein sequence ID" value="ENSBTAP00000059926.1"/>
    <property type="gene ID" value="ENSBTAG00000048618.3"/>
</dbReference>
<evidence type="ECO:0000256" key="6">
    <source>
        <dbReference type="ARBA" id="ARBA00023157"/>
    </source>
</evidence>
<feature type="signal peptide" evidence="9">
    <location>
        <begin position="1"/>
        <end position="27"/>
    </location>
</feature>
<keyword evidence="3 8" id="KW-0768">Sushi</keyword>
<dbReference type="InParanoid" id="A0A3Q1LSC6"/>
<dbReference type="OMA" id="SCDHSFA"/>
<dbReference type="CDD" id="cd00033">
    <property type="entry name" value="CCP"/>
    <property type="match status" value="2"/>
</dbReference>
<dbReference type="VEuPathDB" id="HostDB:ENSBTAG00000048618"/>
<dbReference type="Bgee" id="ENSBTAG00000048618">
    <property type="expression patterns" value="Expressed in liver and 14 other cell types or tissues"/>
</dbReference>
<evidence type="ECO:0000313" key="12">
    <source>
        <dbReference type="Proteomes" id="UP000009136"/>
    </source>
</evidence>
<dbReference type="PANTHER" id="PTHR45785:SF7">
    <property type="entry name" value="COMPLEMENT FACTOR H"/>
    <property type="match status" value="1"/>
</dbReference>
<dbReference type="GO" id="GO:0001851">
    <property type="term" value="F:complement component C3b binding"/>
    <property type="evidence" value="ECO:0000318"/>
    <property type="project" value="GO_Central"/>
</dbReference>
<sequence>MNLPLRMSNMLLLLNVILTLWVCCAHGRGKTCDFPEIKHGSIYNENRYKKIFPADVGKYFYYTCEHSFVTPSQSLWTRINCTEEGWSPTPKCLRQCFFPWVENGQSTSSGQTHREGDIVHIVCDTGYSLPNGQSNITCGERGWSSPPECRHVYPRGRCGPPPPIDNGDTVSFPLSQYPPGSAVEYQCQAYYVLQGNRHIVCRNGEWSEPPKCLDACVISEEMMKQHNIQLKWRDDKKLYTRTDDTIEFTCKRGYRPTTPIRTFRTTCHEGKVVYPHCE</sequence>
<feature type="chain" id="PRO_5018605954" description="Sushi domain-containing protein" evidence="9">
    <location>
        <begin position="28"/>
        <end position="278"/>
    </location>
</feature>
<comment type="subcellular location">
    <subcellularLocation>
        <location evidence="1">Secreted</location>
    </subcellularLocation>
</comment>
<evidence type="ECO:0000256" key="7">
    <source>
        <dbReference type="ARBA" id="ARBA00023180"/>
    </source>
</evidence>
<keyword evidence="7" id="KW-0325">Glycoprotein</keyword>
<dbReference type="PROSITE" id="PS50923">
    <property type="entry name" value="SUSHI"/>
    <property type="match status" value="2"/>
</dbReference>
<dbReference type="FunFam" id="2.10.70.10:FF:000054">
    <property type="entry name" value="Complement inhibitory factor H"/>
    <property type="match status" value="1"/>
</dbReference>
<dbReference type="Gene3D" id="2.10.70.10">
    <property type="entry name" value="Complement Module, domain 1"/>
    <property type="match status" value="4"/>
</dbReference>
<gene>
    <name evidence="11" type="primary">LOC519737</name>
</gene>
<feature type="domain" description="Sushi" evidence="10">
    <location>
        <begin position="156"/>
        <end position="214"/>
    </location>
</feature>
<dbReference type="Proteomes" id="UP000009136">
    <property type="component" value="Chromosome 16"/>
</dbReference>
<protein>
    <recommendedName>
        <fullName evidence="10">Sushi domain-containing protein</fullName>
    </recommendedName>
</protein>
<dbReference type="InterPro" id="IPR051503">
    <property type="entry name" value="ComplSys_Reg/VirEntry_Med"/>
</dbReference>
<keyword evidence="6 8" id="KW-1015">Disulfide bond</keyword>
<keyword evidence="12" id="KW-1185">Reference proteome</keyword>
<dbReference type="SMR" id="A0A3Q1LSC6"/>
<proteinExistence type="predicted"/>
<dbReference type="FunFam" id="2.10.70.10:FF:000026">
    <property type="entry name" value="Complement inhibitory factor H"/>
    <property type="match status" value="1"/>
</dbReference>
<evidence type="ECO:0000256" key="9">
    <source>
        <dbReference type="SAM" id="SignalP"/>
    </source>
</evidence>
<evidence type="ECO:0000256" key="4">
    <source>
        <dbReference type="ARBA" id="ARBA00022729"/>
    </source>
</evidence>
<evidence type="ECO:0000256" key="8">
    <source>
        <dbReference type="PROSITE-ProRule" id="PRU00302"/>
    </source>
</evidence>
<dbReference type="GlyGen" id="A0A3Q1LSC6">
    <property type="glycosylation" value="1 site"/>
</dbReference>
<organism evidence="11 12">
    <name type="scientific">Bos taurus</name>
    <name type="common">Bovine</name>
    <dbReference type="NCBI Taxonomy" id="9913"/>
    <lineage>
        <taxon>Eukaryota</taxon>
        <taxon>Metazoa</taxon>
        <taxon>Chordata</taxon>
        <taxon>Craniata</taxon>
        <taxon>Vertebrata</taxon>
        <taxon>Euteleostomi</taxon>
        <taxon>Mammalia</taxon>
        <taxon>Eutheria</taxon>
        <taxon>Laurasiatheria</taxon>
        <taxon>Artiodactyla</taxon>
        <taxon>Ruminantia</taxon>
        <taxon>Pecora</taxon>
        <taxon>Bovidae</taxon>
        <taxon>Bovinae</taxon>
        <taxon>Bos</taxon>
    </lineage>
</organism>
<dbReference type="FunCoup" id="A0A3Q1LSC6">
    <property type="interactions" value="88"/>
</dbReference>
<comment type="caution">
    <text evidence="8">Lacks conserved residue(s) required for the propagation of feature annotation.</text>
</comment>
<dbReference type="AlphaFoldDB" id="A0A3Q1LSC6"/>
<dbReference type="InterPro" id="IPR035976">
    <property type="entry name" value="Sushi/SCR/CCP_sf"/>
</dbReference>
<dbReference type="InterPro" id="IPR000436">
    <property type="entry name" value="Sushi_SCR_CCP_dom"/>
</dbReference>
<dbReference type="RefSeq" id="XP_002694314.1">
    <property type="nucleotide sequence ID" value="XM_002694268.6"/>
</dbReference>